<gene>
    <name evidence="2" type="ORF">ACPOL_0561</name>
</gene>
<dbReference type="Proteomes" id="UP000253606">
    <property type="component" value="Chromosome"/>
</dbReference>
<dbReference type="KEGG" id="abas:ACPOL_0561"/>
<organism evidence="2 3">
    <name type="scientific">Acidisarcina polymorpha</name>
    <dbReference type="NCBI Taxonomy" id="2211140"/>
    <lineage>
        <taxon>Bacteria</taxon>
        <taxon>Pseudomonadati</taxon>
        <taxon>Acidobacteriota</taxon>
        <taxon>Terriglobia</taxon>
        <taxon>Terriglobales</taxon>
        <taxon>Acidobacteriaceae</taxon>
        <taxon>Acidisarcina</taxon>
    </lineage>
</organism>
<reference evidence="2 3" key="1">
    <citation type="journal article" date="2018" name="Front. Microbiol.">
        <title>Hydrolytic Capabilities as a Key to Environmental Success: Chitinolytic and Cellulolytic Acidobacteria From Acidic Sub-arctic Soils and Boreal Peatlands.</title>
        <authorList>
            <person name="Belova S.E."/>
            <person name="Ravin N.V."/>
            <person name="Pankratov T.A."/>
            <person name="Rakitin A.L."/>
            <person name="Ivanova A.A."/>
            <person name="Beletsky A.V."/>
            <person name="Mardanov A.V."/>
            <person name="Sinninghe Damste J.S."/>
            <person name="Dedysh S.N."/>
        </authorList>
    </citation>
    <scope>NUCLEOTIDE SEQUENCE [LARGE SCALE GENOMIC DNA]</scope>
    <source>
        <strain evidence="2 3">SBC82</strain>
    </source>
</reference>
<proteinExistence type="predicted"/>
<keyword evidence="1" id="KW-1133">Transmembrane helix</keyword>
<evidence type="ECO:0000313" key="2">
    <source>
        <dbReference type="EMBL" id="AXC09936.1"/>
    </source>
</evidence>
<keyword evidence="3" id="KW-1185">Reference proteome</keyword>
<sequence length="62" mass="6515">MGTTIGDWSAEELHLGTGCATLVLGALFAVVLAMGRRTRWTSKFAYWSAIVAIRAAGTTAGQ</sequence>
<keyword evidence="1" id="KW-0472">Membrane</keyword>
<name>A0A2Z5FTX1_9BACT</name>
<accession>A0A2Z5FTX1</accession>
<dbReference type="EMBL" id="CP030840">
    <property type="protein sequence ID" value="AXC09936.1"/>
    <property type="molecule type" value="Genomic_DNA"/>
</dbReference>
<evidence type="ECO:0000256" key="1">
    <source>
        <dbReference type="SAM" id="Phobius"/>
    </source>
</evidence>
<dbReference type="RefSeq" id="WP_114205665.1">
    <property type="nucleotide sequence ID" value="NZ_CP030840.1"/>
</dbReference>
<dbReference type="InterPro" id="IPR007136">
    <property type="entry name" value="DUF347"/>
</dbReference>
<evidence type="ECO:0000313" key="3">
    <source>
        <dbReference type="Proteomes" id="UP000253606"/>
    </source>
</evidence>
<protein>
    <submittedName>
        <fullName evidence="2">Uncharacterized protein</fullName>
    </submittedName>
</protein>
<dbReference type="Pfam" id="PF03988">
    <property type="entry name" value="DUF347"/>
    <property type="match status" value="1"/>
</dbReference>
<keyword evidence="1" id="KW-0812">Transmembrane</keyword>
<feature type="transmembrane region" description="Helical" evidence="1">
    <location>
        <begin position="13"/>
        <end position="34"/>
    </location>
</feature>
<dbReference type="AlphaFoldDB" id="A0A2Z5FTX1"/>